<organism evidence="3 4">
    <name type="scientific">Effrenium voratum</name>
    <dbReference type="NCBI Taxonomy" id="2562239"/>
    <lineage>
        <taxon>Eukaryota</taxon>
        <taxon>Sar</taxon>
        <taxon>Alveolata</taxon>
        <taxon>Dinophyceae</taxon>
        <taxon>Suessiales</taxon>
        <taxon>Symbiodiniaceae</taxon>
        <taxon>Effrenium</taxon>
    </lineage>
</organism>
<reference evidence="3" key="1">
    <citation type="submission" date="2023-08" db="EMBL/GenBank/DDBJ databases">
        <authorList>
            <person name="Chen Y."/>
            <person name="Shah S."/>
            <person name="Dougan E. K."/>
            <person name="Thang M."/>
            <person name="Chan C."/>
        </authorList>
    </citation>
    <scope>NUCLEOTIDE SEQUENCE</scope>
</reference>
<sequence length="659" mass="68310">MAKWSILLLVGYALAACSDDDCEVEAMEVTLLQTKMELFETPTDVPPGTAAVAATAAPVAEPLAPVAAAPAAAPATAAPVAKKLVPEDAAAAAYTSPPCTGDGRLDQNAACKYNPSWSGCVHSPGCNWHGQSYFGGWCEGGPTCVYLPSRAVCMGISAGCAWQEATAPLNLTEGEVEAAMASQVAAAAWSAAASAAQAALEHSNCFGDGTPAQNQACRYHVYWGTCVLTAGCNWHGESALGGWCTGGVQCTYQPLAATCVATPGCFWATATAPLMIPMKVPAKYHHFRGELKCRNVCGRKHGERRSRVRCAMVGRFESAELKRDALAHEELCARGLLGHMACLLGVAIAVLGVVGIASPLVALDALPVFHFGSPALPAPSGSSGAGSAPAEPYAYASTEVGHVGSYVDYGWAPEVPPRETSRLHVDFSLITMMVTLLAVCALPPLLRAPASPAWDASYAAPGAAGGGFPLRDLLSGPGRRLIDVKPGELAQGAGSGYGYGGYGGYGGSGFGAFGTAAPANPWSGAQGALGSGMPWGPWGLRPWIGRRRVRGRGTRRCRRPTAAVWAWGLPKRWAAATATWEVRRTRRTRACSPTPGAASGRGPQRQRSKRPTPCSACSCSSGSPPLLQPSTKRSLAQCCGSWKRAISSGCKPWAREAGA</sequence>
<protein>
    <submittedName>
        <fullName evidence="3">Uncharacterized protein</fullName>
    </submittedName>
</protein>
<keyword evidence="4" id="KW-1185">Reference proteome</keyword>
<evidence type="ECO:0000313" key="3">
    <source>
        <dbReference type="EMBL" id="CAJ1400059.1"/>
    </source>
</evidence>
<feature type="compositionally biased region" description="Low complexity" evidence="1">
    <location>
        <begin position="611"/>
        <end position="630"/>
    </location>
</feature>
<evidence type="ECO:0000256" key="2">
    <source>
        <dbReference type="SAM" id="SignalP"/>
    </source>
</evidence>
<feature type="signal peptide" evidence="2">
    <location>
        <begin position="1"/>
        <end position="15"/>
    </location>
</feature>
<dbReference type="PROSITE" id="PS51257">
    <property type="entry name" value="PROKAR_LIPOPROTEIN"/>
    <property type="match status" value="1"/>
</dbReference>
<evidence type="ECO:0000256" key="1">
    <source>
        <dbReference type="SAM" id="MobiDB-lite"/>
    </source>
</evidence>
<dbReference type="Proteomes" id="UP001178507">
    <property type="component" value="Unassembled WGS sequence"/>
</dbReference>
<dbReference type="AlphaFoldDB" id="A0AA36J7R0"/>
<dbReference type="EMBL" id="CAUJNA010003357">
    <property type="protein sequence ID" value="CAJ1400059.1"/>
    <property type="molecule type" value="Genomic_DNA"/>
</dbReference>
<keyword evidence="2" id="KW-0732">Signal</keyword>
<feature type="chain" id="PRO_5041328274" evidence="2">
    <location>
        <begin position="16"/>
        <end position="659"/>
    </location>
</feature>
<comment type="caution">
    <text evidence="3">The sequence shown here is derived from an EMBL/GenBank/DDBJ whole genome shotgun (WGS) entry which is preliminary data.</text>
</comment>
<gene>
    <name evidence="3" type="ORF">EVOR1521_LOCUS23483</name>
</gene>
<feature type="region of interest" description="Disordered" evidence="1">
    <location>
        <begin position="585"/>
        <end position="631"/>
    </location>
</feature>
<accession>A0AA36J7R0</accession>
<name>A0AA36J7R0_9DINO</name>
<evidence type="ECO:0000313" key="4">
    <source>
        <dbReference type="Proteomes" id="UP001178507"/>
    </source>
</evidence>
<proteinExistence type="predicted"/>